<dbReference type="CDD" id="cd01136">
    <property type="entry name" value="ATPase_flagellum-secretory_path_III"/>
    <property type="match status" value="1"/>
</dbReference>
<keyword evidence="5" id="KW-0547">Nucleotide-binding</keyword>
<evidence type="ECO:0000256" key="12">
    <source>
        <dbReference type="ARBA" id="ARBA00023196"/>
    </source>
</evidence>
<keyword evidence="12" id="KW-0139">CF(1)</keyword>
<evidence type="ECO:0000313" key="18">
    <source>
        <dbReference type="EMBL" id="PIZ39427.1"/>
    </source>
</evidence>
<keyword evidence="12" id="KW-0066">ATP synthesis</keyword>
<dbReference type="InterPro" id="IPR050053">
    <property type="entry name" value="ATPase_alpha/beta_chains"/>
</dbReference>
<dbReference type="EMBL" id="PFNG01000120">
    <property type="protein sequence ID" value="PIZ39427.1"/>
    <property type="molecule type" value="Genomic_DNA"/>
</dbReference>
<name>A0A2M7T893_9ACTN</name>
<evidence type="ECO:0000256" key="6">
    <source>
        <dbReference type="ARBA" id="ARBA00022840"/>
    </source>
</evidence>
<dbReference type="GO" id="GO:0045259">
    <property type="term" value="C:proton-transporting ATP synthase complex"/>
    <property type="evidence" value="ECO:0007669"/>
    <property type="project" value="UniProtKB-KW"/>
</dbReference>
<accession>A0A2M7T893</accession>
<evidence type="ECO:0000256" key="11">
    <source>
        <dbReference type="ARBA" id="ARBA00023136"/>
    </source>
</evidence>
<evidence type="ECO:0000256" key="5">
    <source>
        <dbReference type="ARBA" id="ARBA00022741"/>
    </source>
</evidence>
<evidence type="ECO:0000256" key="7">
    <source>
        <dbReference type="ARBA" id="ARBA00022927"/>
    </source>
</evidence>
<dbReference type="SMART" id="SM00382">
    <property type="entry name" value="AAA"/>
    <property type="match status" value="1"/>
</dbReference>
<dbReference type="Proteomes" id="UP000230956">
    <property type="component" value="Unassembled WGS sequence"/>
</dbReference>
<keyword evidence="10" id="KW-0406">Ion transport</keyword>
<keyword evidence="9" id="KW-0843">Virulence</keyword>
<proteinExistence type="inferred from homology"/>
<keyword evidence="3" id="KW-1003">Cell membrane</keyword>
<evidence type="ECO:0000256" key="1">
    <source>
        <dbReference type="ARBA" id="ARBA00004496"/>
    </source>
</evidence>
<protein>
    <recommendedName>
        <fullName evidence="15">Type 3 secretion system ATPase</fullName>
        <ecNumber evidence="14">7.4.2.8</ecNumber>
    </recommendedName>
</protein>
<dbReference type="InterPro" id="IPR020003">
    <property type="entry name" value="ATPase_a/bsu_AS"/>
</dbReference>
<dbReference type="NCBIfam" id="TIGR01026">
    <property type="entry name" value="fliI_yscN"/>
    <property type="match status" value="1"/>
</dbReference>
<evidence type="ECO:0000256" key="15">
    <source>
        <dbReference type="ARBA" id="ARBA00024442"/>
    </source>
</evidence>
<dbReference type="InterPro" id="IPR000194">
    <property type="entry name" value="ATPase_F1/V1/A1_a/bsu_nucl-bd"/>
</dbReference>
<dbReference type="PANTHER" id="PTHR15184">
    <property type="entry name" value="ATP SYNTHASE"/>
    <property type="match status" value="1"/>
</dbReference>
<dbReference type="NCBIfam" id="TIGR02546">
    <property type="entry name" value="III_secr_ATP"/>
    <property type="match status" value="1"/>
</dbReference>
<dbReference type="RefSeq" id="WP_286678719.1">
    <property type="nucleotide sequence ID" value="NZ_MNXI01000100.1"/>
</dbReference>
<reference evidence="19" key="1">
    <citation type="submission" date="2017-09" db="EMBL/GenBank/DDBJ databases">
        <title>Depth-based differentiation of microbial function through sediment-hosted aquifers and enrichment of novel symbionts in the deep terrestrial subsurface.</title>
        <authorList>
            <person name="Probst A.J."/>
            <person name="Ladd B."/>
            <person name="Jarett J.K."/>
            <person name="Geller-Mcgrath D.E."/>
            <person name="Sieber C.M.K."/>
            <person name="Emerson J.B."/>
            <person name="Anantharaman K."/>
            <person name="Thomas B.C."/>
            <person name="Malmstrom R."/>
            <person name="Stieglmeier M."/>
            <person name="Klingl A."/>
            <person name="Woyke T."/>
            <person name="Ryan C.M."/>
            <person name="Banfield J.F."/>
        </authorList>
    </citation>
    <scope>NUCLEOTIDE SEQUENCE [LARGE SCALE GENOMIC DNA]</scope>
</reference>
<comment type="similarity">
    <text evidence="13">Belongs to the ATPase alpha/beta chains family. T3SS ATPase subfamily.</text>
</comment>
<dbReference type="PROSITE" id="PS00152">
    <property type="entry name" value="ATPASE_ALPHA_BETA"/>
    <property type="match status" value="1"/>
</dbReference>
<dbReference type="Gene3D" id="3.40.50.12240">
    <property type="match status" value="1"/>
</dbReference>
<dbReference type="GO" id="GO:0030257">
    <property type="term" value="C:type III protein secretion system complex"/>
    <property type="evidence" value="ECO:0007669"/>
    <property type="project" value="InterPro"/>
</dbReference>
<dbReference type="SUPFAM" id="SSF52540">
    <property type="entry name" value="P-loop containing nucleoside triphosphate hydrolases"/>
    <property type="match status" value="1"/>
</dbReference>
<dbReference type="GO" id="GO:0005737">
    <property type="term" value="C:cytoplasm"/>
    <property type="evidence" value="ECO:0007669"/>
    <property type="project" value="UniProtKB-SubCell"/>
</dbReference>
<dbReference type="GO" id="GO:0030254">
    <property type="term" value="P:protein secretion by the type III secretion system"/>
    <property type="evidence" value="ECO:0007669"/>
    <property type="project" value="InterPro"/>
</dbReference>
<evidence type="ECO:0000256" key="9">
    <source>
        <dbReference type="ARBA" id="ARBA00023026"/>
    </source>
</evidence>
<dbReference type="InterPro" id="IPR005714">
    <property type="entry name" value="ATPase_T3SS_FliI/YscN"/>
</dbReference>
<dbReference type="GO" id="GO:0046933">
    <property type="term" value="F:proton-transporting ATP synthase activity, rotational mechanism"/>
    <property type="evidence" value="ECO:0007669"/>
    <property type="project" value="TreeGrafter"/>
</dbReference>
<dbReference type="GO" id="GO:0046961">
    <property type="term" value="F:proton-transporting ATPase activity, rotational mechanism"/>
    <property type="evidence" value="ECO:0007669"/>
    <property type="project" value="InterPro"/>
</dbReference>
<dbReference type="GO" id="GO:0005524">
    <property type="term" value="F:ATP binding"/>
    <property type="evidence" value="ECO:0007669"/>
    <property type="project" value="UniProtKB-KW"/>
</dbReference>
<dbReference type="GO" id="GO:0016887">
    <property type="term" value="F:ATP hydrolysis activity"/>
    <property type="evidence" value="ECO:0007669"/>
    <property type="project" value="InterPro"/>
</dbReference>
<comment type="caution">
    <text evidence="18">The sequence shown here is derived from an EMBL/GenBank/DDBJ whole genome shotgun (WGS) entry which is preliminary data.</text>
</comment>
<dbReference type="FunFam" id="3.40.50.12240:FF:000002">
    <property type="entry name" value="Flagellum-specific ATP synthase FliI"/>
    <property type="match status" value="1"/>
</dbReference>
<dbReference type="Pfam" id="PF00006">
    <property type="entry name" value="ATP-synt_ab"/>
    <property type="match status" value="1"/>
</dbReference>
<evidence type="ECO:0000313" key="19">
    <source>
        <dbReference type="Proteomes" id="UP000230956"/>
    </source>
</evidence>
<evidence type="ECO:0000259" key="17">
    <source>
        <dbReference type="SMART" id="SM00382"/>
    </source>
</evidence>
<keyword evidence="11" id="KW-0472">Membrane</keyword>
<dbReference type="Pfam" id="PF18269">
    <property type="entry name" value="T3SS_ATPase_C"/>
    <property type="match status" value="1"/>
</dbReference>
<keyword evidence="4" id="KW-0963">Cytoplasm</keyword>
<dbReference type="PANTHER" id="PTHR15184:SF9">
    <property type="entry name" value="SPI-1 TYPE 3 SECRETION SYSTEM ATPASE"/>
    <property type="match status" value="1"/>
</dbReference>
<evidence type="ECO:0000256" key="8">
    <source>
        <dbReference type="ARBA" id="ARBA00022967"/>
    </source>
</evidence>
<gene>
    <name evidence="18" type="ORF">COY37_04830</name>
</gene>
<keyword evidence="2" id="KW-0813">Transport</keyword>
<evidence type="ECO:0000256" key="10">
    <source>
        <dbReference type="ARBA" id="ARBA00023065"/>
    </source>
</evidence>
<dbReference type="AlphaFoldDB" id="A0A2M7T893"/>
<dbReference type="GO" id="GO:0071973">
    <property type="term" value="P:bacterial-type flagellum-dependent cell motility"/>
    <property type="evidence" value="ECO:0007669"/>
    <property type="project" value="InterPro"/>
</dbReference>
<feature type="domain" description="AAA+ ATPase" evidence="17">
    <location>
        <begin position="164"/>
        <end position="345"/>
    </location>
</feature>
<evidence type="ECO:0000256" key="4">
    <source>
        <dbReference type="ARBA" id="ARBA00022490"/>
    </source>
</evidence>
<sequence length="447" mass="47916">MTSPGIKQVDFTKFSEVVRKIAPIKQNGKVTQVVGLVIESCGPAAQIGELCHIHISRNEPPVAAEVVGFKEDRVLLMPLGDMSGIKPGSEIVASGKSLSIGVGETLLGRVVDGLGAPIDDKGPILASKDYPLHNKPPDPLSRARISQHLALGIKAIDGILTCGRGQRIGIFSGSGVGKSTLLGMIARNTEADVNVIGLIGERGREVRDFIEKDLGEEGLARSVVVVVTSDQPALIRLKGAFAATAIAEYFRDQGKDVMLMMDSVTRFAMSQREVGLAIGEPPATRGYTPSVFALLPKLLERSGTAKKGTITGLYTVLVEADDMNEPIADAVRGILDGHVVLSRRLASQNHYPAIDILQSVSRVMPDIVSDEHISAAGRTRDILATYREAEDLINIGAYVSGSNPRIDYAIELIDYVNTFLKQGVAEREDFNAIVQGLETIFTDEANQ</sequence>
<dbReference type="GO" id="GO:0044780">
    <property type="term" value="P:bacterial-type flagellum assembly"/>
    <property type="evidence" value="ECO:0007669"/>
    <property type="project" value="InterPro"/>
</dbReference>
<evidence type="ECO:0000256" key="14">
    <source>
        <dbReference type="ARBA" id="ARBA00024382"/>
    </source>
</evidence>
<dbReference type="InterPro" id="IPR027417">
    <property type="entry name" value="P-loop_NTPase"/>
</dbReference>
<comment type="subcellular location">
    <subcellularLocation>
        <location evidence="1">Cytoplasm</location>
    </subcellularLocation>
</comment>
<keyword evidence="8" id="KW-1278">Translocase</keyword>
<dbReference type="InterPro" id="IPR004100">
    <property type="entry name" value="ATPase_F1/V1/A1_a/bsu_N"/>
</dbReference>
<keyword evidence="7" id="KW-0653">Protein transport</keyword>
<dbReference type="InterPro" id="IPR040627">
    <property type="entry name" value="T3SS_ATPase_C"/>
</dbReference>
<comment type="catalytic activity">
    <reaction evidence="16">
        <text>ATP + H2O + cellular proteinSide 1 = ADP + phosphate + cellular proteinSide 2.</text>
        <dbReference type="EC" id="7.4.2.8"/>
    </reaction>
</comment>
<dbReference type="EC" id="7.4.2.8" evidence="14"/>
<evidence type="ECO:0000256" key="13">
    <source>
        <dbReference type="ARBA" id="ARBA00024342"/>
    </source>
</evidence>
<evidence type="ECO:0000256" key="3">
    <source>
        <dbReference type="ARBA" id="ARBA00022475"/>
    </source>
</evidence>
<organism evidence="18 19">
    <name type="scientific">Candidatus Aquicultor secundus</name>
    <dbReference type="NCBI Taxonomy" id="1973895"/>
    <lineage>
        <taxon>Bacteria</taxon>
        <taxon>Bacillati</taxon>
        <taxon>Actinomycetota</taxon>
        <taxon>Candidatus Aquicultoria</taxon>
        <taxon>Candidatus Aquicultorales</taxon>
        <taxon>Candidatus Aquicultoraceae</taxon>
        <taxon>Candidatus Aquicultor</taxon>
    </lineage>
</organism>
<keyword evidence="6" id="KW-0067">ATP-binding</keyword>
<evidence type="ECO:0000256" key="2">
    <source>
        <dbReference type="ARBA" id="ARBA00022448"/>
    </source>
</evidence>
<dbReference type="NCBIfam" id="TIGR03497">
    <property type="entry name" value="FliI_clade2"/>
    <property type="match status" value="1"/>
</dbReference>
<dbReference type="InterPro" id="IPR013380">
    <property type="entry name" value="ATPase_T3SS_SctN"/>
</dbReference>
<evidence type="ECO:0000256" key="16">
    <source>
        <dbReference type="ARBA" id="ARBA00034006"/>
    </source>
</evidence>
<dbReference type="Pfam" id="PF02874">
    <property type="entry name" value="ATP-synt_ab_N"/>
    <property type="match status" value="1"/>
</dbReference>
<dbReference type="InterPro" id="IPR022425">
    <property type="entry name" value="FliI_clade2"/>
</dbReference>
<dbReference type="GO" id="GO:0008564">
    <property type="term" value="F:protein-exporting ATPase activity"/>
    <property type="evidence" value="ECO:0007669"/>
    <property type="project" value="UniProtKB-EC"/>
</dbReference>
<dbReference type="InterPro" id="IPR003593">
    <property type="entry name" value="AAA+_ATPase"/>
</dbReference>
<dbReference type="CDD" id="cd18117">
    <property type="entry name" value="ATP-synt_flagellum-secretory_path_III_N"/>
    <property type="match status" value="1"/>
</dbReference>